<sequence length="141" mass="16269">MAVDGKVVEALFIYARILQKGDRFSPDKYEAANYFKMGADLGVIECMASYANMLYEGDGIQKDIEQSGKYYKMAADNGDKDSMIQYAKMLEKGKKLKNIIIWHRNNVFYDEPLTFLFFMCLTSFIVKININIFLNKKYSCS</sequence>
<keyword evidence="2" id="KW-0472">Membrane</keyword>
<organism evidence="3 4">
    <name type="scientific">Tritrichomonas musculus</name>
    <dbReference type="NCBI Taxonomy" id="1915356"/>
    <lineage>
        <taxon>Eukaryota</taxon>
        <taxon>Metamonada</taxon>
        <taxon>Parabasalia</taxon>
        <taxon>Tritrichomonadida</taxon>
        <taxon>Tritrichomonadidae</taxon>
        <taxon>Tritrichomonas</taxon>
    </lineage>
</organism>
<protein>
    <submittedName>
        <fullName evidence="3">Uncharacterized protein</fullName>
    </submittedName>
</protein>
<evidence type="ECO:0000313" key="3">
    <source>
        <dbReference type="EMBL" id="KAK8881436.1"/>
    </source>
</evidence>
<dbReference type="SUPFAM" id="SSF81901">
    <property type="entry name" value="HCP-like"/>
    <property type="match status" value="1"/>
</dbReference>
<proteinExistence type="inferred from homology"/>
<gene>
    <name evidence="3" type="ORF">M9Y10_004172</name>
</gene>
<keyword evidence="2" id="KW-1133">Transmembrane helix</keyword>
<keyword evidence="4" id="KW-1185">Reference proteome</keyword>
<comment type="similarity">
    <text evidence="1">Belongs to the sel-1 family.</text>
</comment>
<dbReference type="InterPro" id="IPR006597">
    <property type="entry name" value="Sel1-like"/>
</dbReference>
<dbReference type="PANTHER" id="PTHR11102">
    <property type="entry name" value="SEL-1-LIKE PROTEIN"/>
    <property type="match status" value="1"/>
</dbReference>
<dbReference type="Proteomes" id="UP001470230">
    <property type="component" value="Unassembled WGS sequence"/>
</dbReference>
<keyword evidence="2" id="KW-0812">Transmembrane</keyword>
<dbReference type="PANTHER" id="PTHR11102:SF160">
    <property type="entry name" value="ERAD-ASSOCIATED E3 UBIQUITIN-PROTEIN LIGASE COMPONENT HRD3"/>
    <property type="match status" value="1"/>
</dbReference>
<evidence type="ECO:0000256" key="1">
    <source>
        <dbReference type="ARBA" id="ARBA00038101"/>
    </source>
</evidence>
<name>A0ABR2JSN2_9EUKA</name>
<dbReference type="InterPro" id="IPR011990">
    <property type="entry name" value="TPR-like_helical_dom_sf"/>
</dbReference>
<reference evidence="3 4" key="1">
    <citation type="submission" date="2024-04" db="EMBL/GenBank/DDBJ databases">
        <title>Tritrichomonas musculus Genome.</title>
        <authorList>
            <person name="Alves-Ferreira E."/>
            <person name="Grigg M."/>
            <person name="Lorenzi H."/>
            <person name="Galac M."/>
        </authorList>
    </citation>
    <scope>NUCLEOTIDE SEQUENCE [LARGE SCALE GENOMIC DNA]</scope>
    <source>
        <strain evidence="3 4">EAF2021</strain>
    </source>
</reference>
<comment type="caution">
    <text evidence="3">The sequence shown here is derived from an EMBL/GenBank/DDBJ whole genome shotgun (WGS) entry which is preliminary data.</text>
</comment>
<dbReference type="Pfam" id="PF08238">
    <property type="entry name" value="Sel1"/>
    <property type="match status" value="2"/>
</dbReference>
<dbReference type="Gene3D" id="1.25.40.10">
    <property type="entry name" value="Tetratricopeptide repeat domain"/>
    <property type="match status" value="1"/>
</dbReference>
<dbReference type="SMART" id="SM00671">
    <property type="entry name" value="SEL1"/>
    <property type="match status" value="2"/>
</dbReference>
<dbReference type="InterPro" id="IPR050767">
    <property type="entry name" value="Sel1_AlgK"/>
</dbReference>
<evidence type="ECO:0000256" key="2">
    <source>
        <dbReference type="SAM" id="Phobius"/>
    </source>
</evidence>
<accession>A0ABR2JSN2</accession>
<dbReference type="EMBL" id="JAPFFF010000010">
    <property type="protein sequence ID" value="KAK8881436.1"/>
    <property type="molecule type" value="Genomic_DNA"/>
</dbReference>
<feature type="transmembrane region" description="Helical" evidence="2">
    <location>
        <begin position="113"/>
        <end position="134"/>
    </location>
</feature>
<evidence type="ECO:0000313" key="4">
    <source>
        <dbReference type="Proteomes" id="UP001470230"/>
    </source>
</evidence>